<accession>A0A1F5DXR4</accession>
<keyword evidence="2" id="KW-0808">Transferase</keyword>
<keyword evidence="1" id="KW-0328">Glycosyltransferase</keyword>
<evidence type="ECO:0000256" key="2">
    <source>
        <dbReference type="ARBA" id="ARBA00022679"/>
    </source>
</evidence>
<evidence type="ECO:0008006" key="5">
    <source>
        <dbReference type="Google" id="ProtNLM"/>
    </source>
</evidence>
<dbReference type="InterPro" id="IPR004629">
    <property type="entry name" value="WecG_TagA_CpsF"/>
</dbReference>
<name>A0A1F5DXR4_9BACT</name>
<evidence type="ECO:0000256" key="1">
    <source>
        <dbReference type="ARBA" id="ARBA00022676"/>
    </source>
</evidence>
<sequence length="221" mass="24902">MPKILGVSVDQITLSQAVERVENWLKSPKKRFIVTPNPEMVMLAQQDQEFKKILNQADLAIPDGWGLRLASPGLTRVSGIDLMLALIKRGHKTLLVGGRLGIAQKAANTIRTVLVGKPTRTVLEGLSEPDVIQINRIKPDLLFVALGHGKQERWIAKNLPKLNVKVAMGVGGALDQIAKPWLRPPGFMRVLGLEWFYRLILQPWRIKRQWQLVKFLAKIYL</sequence>
<dbReference type="EMBL" id="MEZQ01000032">
    <property type="protein sequence ID" value="OGD59947.1"/>
    <property type="molecule type" value="Genomic_DNA"/>
</dbReference>
<dbReference type="NCBIfam" id="TIGR00696">
    <property type="entry name" value="wecG_tagA_cpsF"/>
    <property type="match status" value="1"/>
</dbReference>
<gene>
    <name evidence="3" type="ORF">A3I57_03935</name>
</gene>
<dbReference type="PANTHER" id="PTHR34136">
    <property type="match status" value="1"/>
</dbReference>
<comment type="caution">
    <text evidence="3">The sequence shown here is derived from an EMBL/GenBank/DDBJ whole genome shotgun (WGS) entry which is preliminary data.</text>
</comment>
<organism evidence="3 4">
    <name type="scientific">Candidatus Beckwithbacteria bacterium RIFCSPLOWO2_02_FULL_47_23</name>
    <dbReference type="NCBI Taxonomy" id="1797463"/>
    <lineage>
        <taxon>Bacteria</taxon>
        <taxon>Candidatus Beckwithiibacteriota</taxon>
    </lineage>
</organism>
<dbReference type="Proteomes" id="UP000176364">
    <property type="component" value="Unassembled WGS sequence"/>
</dbReference>
<dbReference type="GO" id="GO:0016758">
    <property type="term" value="F:hexosyltransferase activity"/>
    <property type="evidence" value="ECO:0007669"/>
    <property type="project" value="TreeGrafter"/>
</dbReference>
<reference evidence="3 4" key="1">
    <citation type="journal article" date="2016" name="Nat. Commun.">
        <title>Thousands of microbial genomes shed light on interconnected biogeochemical processes in an aquifer system.</title>
        <authorList>
            <person name="Anantharaman K."/>
            <person name="Brown C.T."/>
            <person name="Hug L.A."/>
            <person name="Sharon I."/>
            <person name="Castelle C.J."/>
            <person name="Probst A.J."/>
            <person name="Thomas B.C."/>
            <person name="Singh A."/>
            <person name="Wilkins M.J."/>
            <person name="Karaoz U."/>
            <person name="Brodie E.L."/>
            <person name="Williams K.H."/>
            <person name="Hubbard S.S."/>
            <person name="Banfield J.F."/>
        </authorList>
    </citation>
    <scope>NUCLEOTIDE SEQUENCE [LARGE SCALE GENOMIC DNA]</scope>
</reference>
<proteinExistence type="predicted"/>
<dbReference type="PANTHER" id="PTHR34136:SF1">
    <property type="entry name" value="UDP-N-ACETYL-D-MANNOSAMINURONIC ACID TRANSFERASE"/>
    <property type="match status" value="1"/>
</dbReference>
<evidence type="ECO:0000313" key="3">
    <source>
        <dbReference type="EMBL" id="OGD59947.1"/>
    </source>
</evidence>
<dbReference type="AlphaFoldDB" id="A0A1F5DXR4"/>
<protein>
    <recommendedName>
        <fullName evidence="5">Glycosyltransferase</fullName>
    </recommendedName>
</protein>
<evidence type="ECO:0000313" key="4">
    <source>
        <dbReference type="Proteomes" id="UP000176364"/>
    </source>
</evidence>
<dbReference type="CDD" id="cd06533">
    <property type="entry name" value="Glyco_transf_WecG_TagA"/>
    <property type="match status" value="1"/>
</dbReference>
<dbReference type="Pfam" id="PF03808">
    <property type="entry name" value="Glyco_tran_WecG"/>
    <property type="match status" value="1"/>
</dbReference>